<dbReference type="AlphaFoldDB" id="A0A9X1JVW1"/>
<name>A0A9X1JVW1_9FLAO</name>
<proteinExistence type="predicted"/>
<evidence type="ECO:0000313" key="1">
    <source>
        <dbReference type="EMBL" id="MBW2938419.1"/>
    </source>
</evidence>
<protein>
    <submittedName>
        <fullName evidence="1">Uncharacterized protein</fullName>
    </submittedName>
</protein>
<comment type="caution">
    <text evidence="1">The sequence shown here is derived from an EMBL/GenBank/DDBJ whole genome shotgun (WGS) entry which is preliminary data.</text>
</comment>
<keyword evidence="2" id="KW-1185">Reference proteome</keyword>
<gene>
    <name evidence="1" type="ORF">KXJ69_09895</name>
</gene>
<accession>A0A9X1JVW1</accession>
<evidence type="ECO:0000313" key="2">
    <source>
        <dbReference type="Proteomes" id="UP001138686"/>
    </source>
</evidence>
<reference evidence="1" key="1">
    <citation type="submission" date="2021-07" db="EMBL/GenBank/DDBJ databases">
        <title>Aureisphaera sp. CAU 1614 isolated from sea sediment.</title>
        <authorList>
            <person name="Kim W."/>
        </authorList>
    </citation>
    <scope>NUCLEOTIDE SEQUENCE</scope>
    <source>
        <strain evidence="1">CAU 1614</strain>
    </source>
</reference>
<organism evidence="1 2">
    <name type="scientific">Halomarinibacterium sedimenti</name>
    <dbReference type="NCBI Taxonomy" id="2857106"/>
    <lineage>
        <taxon>Bacteria</taxon>
        <taxon>Pseudomonadati</taxon>
        <taxon>Bacteroidota</taxon>
        <taxon>Flavobacteriia</taxon>
        <taxon>Flavobacteriales</taxon>
        <taxon>Flavobacteriaceae</taxon>
        <taxon>Halomarinibacterium</taxon>
    </lineage>
</organism>
<sequence length="274" mass="31599">MGKCPYCQKSAGIFKKLHKECEVKYNNGKELIKKKSNSFFDKSEIVEIEELEKIADESFIPYDEFEDIMESTFTDNLLNFLDDGTLDDKEEDSLGEYMEHFKLTQEQLNENDSLSKMIRASILRKLLNGEQSTSRMKIEGNLPFKFQKSEELIWLFQNVELFEQRIKTTYKGGSDGVSIRIAKGIYYRTSSFRGHPVKTTNIVPIANGMVAITNKHIYFSSGIKNFRINYNKIITLEPYSDGIGITKDGVTAKPQVFKNVDGWFCYNFIKNISE</sequence>
<dbReference type="Proteomes" id="UP001138686">
    <property type="component" value="Unassembled WGS sequence"/>
</dbReference>
<dbReference type="RefSeq" id="WP_219052929.1">
    <property type="nucleotide sequence ID" value="NZ_JAHWDP010000003.1"/>
</dbReference>
<dbReference type="EMBL" id="JAHWDP010000003">
    <property type="protein sequence ID" value="MBW2938419.1"/>
    <property type="molecule type" value="Genomic_DNA"/>
</dbReference>